<evidence type="ECO:0000313" key="6">
    <source>
        <dbReference type="Proteomes" id="UP000002027"/>
    </source>
</evidence>
<dbReference type="InterPro" id="IPR023214">
    <property type="entry name" value="HAD_sf"/>
</dbReference>
<dbReference type="NCBIfam" id="TIGR01460">
    <property type="entry name" value="HAD-SF-IIA"/>
    <property type="match status" value="1"/>
</dbReference>
<dbReference type="OrthoDB" id="9810449at2"/>
<evidence type="ECO:0000256" key="4">
    <source>
        <dbReference type="PIRSR" id="PIRSR000915-3"/>
    </source>
</evidence>
<evidence type="ECO:0000313" key="5">
    <source>
        <dbReference type="EMBL" id="ACZ37885.1"/>
    </source>
</evidence>
<organism evidence="5 6">
    <name type="scientific">Sphaerobacter thermophilus (strain ATCC 49802 / DSM 20745 / KCCM 41009 / NCIMB 13125 / S 6022)</name>
    <dbReference type="NCBI Taxonomy" id="479434"/>
    <lineage>
        <taxon>Bacteria</taxon>
        <taxon>Pseudomonadati</taxon>
        <taxon>Thermomicrobiota</taxon>
        <taxon>Thermomicrobia</taxon>
        <taxon>Sphaerobacterales</taxon>
        <taxon>Sphaerobacterineae</taxon>
        <taxon>Sphaerobacteraceae</taxon>
        <taxon>Sphaerobacter</taxon>
    </lineage>
</organism>
<dbReference type="InterPro" id="IPR036412">
    <property type="entry name" value="HAD-like_sf"/>
</dbReference>
<proteinExistence type="inferred from homology"/>
<dbReference type="Pfam" id="PF13242">
    <property type="entry name" value="Hydrolase_like"/>
    <property type="match status" value="1"/>
</dbReference>
<keyword evidence="4" id="KW-0460">Magnesium</keyword>
<dbReference type="SFLD" id="SFLDS00003">
    <property type="entry name" value="Haloacid_Dehalogenase"/>
    <property type="match status" value="1"/>
</dbReference>
<dbReference type="AlphaFoldDB" id="D1C7Q2"/>
<dbReference type="Proteomes" id="UP000002027">
    <property type="component" value="Chromosome 1"/>
</dbReference>
<keyword evidence="6" id="KW-1185">Reference proteome</keyword>
<dbReference type="PANTHER" id="PTHR19288">
    <property type="entry name" value="4-NITROPHENYLPHOSPHATASE-RELATED"/>
    <property type="match status" value="1"/>
</dbReference>
<dbReference type="InParanoid" id="D1C7Q2"/>
<gene>
    <name evidence="5" type="ordered locus">Sthe_0446</name>
</gene>
<dbReference type="Gene3D" id="3.40.50.1000">
    <property type="entry name" value="HAD superfamily/HAD-like"/>
    <property type="match status" value="2"/>
</dbReference>
<dbReference type="SFLD" id="SFLDG01139">
    <property type="entry name" value="C2.A:_Pyridoxal_Phosphate_Phos"/>
    <property type="match status" value="1"/>
</dbReference>
<sequence length="273" mass="29064">MTLAGADIAPRLAPVRGYVIDMDGVLYRGDTALPHAREFLAALDARGIPYVMATNNSTRTPEQYTEKLARMGIPVPPERIVTSSLATRAWLEERYPAGTRVHVLGMAALRDAILGDGRFQSADLDAEVVVTGADWELTYDKLARACLAIRRGATWVATNPDTTFPTEEGLVPGAGAILAALRVATSREPIVIGKPEPGMLLEAGALMGIGPESTAVLGDRLDTDIQAGQRAGFTTVLVLTGVTSAADLATESLQPDLVVPDLAPLLEYYRTLQ</sequence>
<evidence type="ECO:0000256" key="1">
    <source>
        <dbReference type="PIRNR" id="PIRNR000915"/>
    </source>
</evidence>
<reference evidence="6" key="1">
    <citation type="submission" date="2009-11" db="EMBL/GenBank/DDBJ databases">
        <title>The complete chromosome 1 of Sphaerobacter thermophilus DSM 20745.</title>
        <authorList>
            <person name="Lucas S."/>
            <person name="Copeland A."/>
            <person name="Lapidus A."/>
            <person name="Glavina del Rio T."/>
            <person name="Dalin E."/>
            <person name="Tice H."/>
            <person name="Bruce D."/>
            <person name="Goodwin L."/>
            <person name="Pitluck S."/>
            <person name="Kyrpides N."/>
            <person name="Mavromatis K."/>
            <person name="Ivanova N."/>
            <person name="Mikhailova N."/>
            <person name="LaButti K.M."/>
            <person name="Clum A."/>
            <person name="Sun H.I."/>
            <person name="Brettin T."/>
            <person name="Detter J.C."/>
            <person name="Han C."/>
            <person name="Larimer F."/>
            <person name="Land M."/>
            <person name="Hauser L."/>
            <person name="Markowitz V."/>
            <person name="Cheng J.F."/>
            <person name="Hugenholtz P."/>
            <person name="Woyke T."/>
            <person name="Wu D."/>
            <person name="Steenblock K."/>
            <person name="Schneider S."/>
            <person name="Pukall R."/>
            <person name="Goeker M."/>
            <person name="Klenk H.P."/>
            <person name="Eisen J.A."/>
        </authorList>
    </citation>
    <scope>NUCLEOTIDE SEQUENCE [LARGE SCALE GENOMIC DNA]</scope>
    <source>
        <strain evidence="6">ATCC 49802 / DSM 20745 / S 6022</strain>
    </source>
</reference>
<feature type="active site" description="Proton donor" evidence="2">
    <location>
        <position position="23"/>
    </location>
</feature>
<dbReference type="RefSeq" id="WP_012870932.1">
    <property type="nucleotide sequence ID" value="NC_013523.1"/>
</dbReference>
<dbReference type="GO" id="GO:0046872">
    <property type="term" value="F:metal ion binding"/>
    <property type="evidence" value="ECO:0007669"/>
    <property type="project" value="UniProtKB-KW"/>
</dbReference>
<dbReference type="STRING" id="479434.Sthe_0446"/>
<feature type="active site" description="Nucleophile" evidence="2">
    <location>
        <position position="21"/>
    </location>
</feature>
<accession>D1C7Q2</accession>
<protein>
    <submittedName>
        <fullName evidence="5">HAD-superfamily hydrolase, subfamily IIA</fullName>
    </submittedName>
</protein>
<evidence type="ECO:0000256" key="2">
    <source>
        <dbReference type="PIRSR" id="PIRSR000915-1"/>
    </source>
</evidence>
<dbReference type="EMBL" id="CP001823">
    <property type="protein sequence ID" value="ACZ37885.1"/>
    <property type="molecule type" value="Genomic_DNA"/>
</dbReference>
<dbReference type="eggNOG" id="COG0647">
    <property type="taxonomic scope" value="Bacteria"/>
</dbReference>
<name>D1C7Q2_SPHTD</name>
<dbReference type="PANTHER" id="PTHR19288:SF95">
    <property type="entry name" value="D-GLYCEROL 3-PHOSPHATE PHOSPHATASE"/>
    <property type="match status" value="1"/>
</dbReference>
<dbReference type="KEGG" id="sti:Sthe_0446"/>
<dbReference type="GO" id="GO:0016791">
    <property type="term" value="F:phosphatase activity"/>
    <property type="evidence" value="ECO:0007669"/>
    <property type="project" value="TreeGrafter"/>
</dbReference>
<feature type="binding site" evidence="4">
    <location>
        <position position="219"/>
    </location>
    <ligand>
        <name>Mg(2+)</name>
        <dbReference type="ChEBI" id="CHEBI:18420"/>
    </ligand>
</feature>
<dbReference type="InterPro" id="IPR006357">
    <property type="entry name" value="HAD-SF_hydro_IIA"/>
</dbReference>
<dbReference type="FunCoup" id="D1C7Q2">
    <property type="interactions" value="291"/>
</dbReference>
<dbReference type="Pfam" id="PF13344">
    <property type="entry name" value="Hydrolase_6"/>
    <property type="match status" value="1"/>
</dbReference>
<dbReference type="CDD" id="cd07530">
    <property type="entry name" value="HAD_Pase_UmpH-like"/>
    <property type="match status" value="1"/>
</dbReference>
<keyword evidence="5" id="KW-0378">Hydrolase</keyword>
<dbReference type="SUPFAM" id="SSF56784">
    <property type="entry name" value="HAD-like"/>
    <property type="match status" value="1"/>
</dbReference>
<keyword evidence="4" id="KW-0479">Metal-binding</keyword>
<dbReference type="GO" id="GO:0005737">
    <property type="term" value="C:cytoplasm"/>
    <property type="evidence" value="ECO:0007669"/>
    <property type="project" value="TreeGrafter"/>
</dbReference>
<reference evidence="5 6" key="2">
    <citation type="journal article" date="2010" name="Stand. Genomic Sci.">
        <title>Complete genome sequence of Desulfohalobium retbaense type strain (HR(100)).</title>
        <authorList>
            <person name="Spring S."/>
            <person name="Nolan M."/>
            <person name="Lapidus A."/>
            <person name="Glavina Del Rio T."/>
            <person name="Copeland A."/>
            <person name="Tice H."/>
            <person name="Cheng J.F."/>
            <person name="Lucas S."/>
            <person name="Land M."/>
            <person name="Chen F."/>
            <person name="Bruce D."/>
            <person name="Goodwin L."/>
            <person name="Pitluck S."/>
            <person name="Ivanova N."/>
            <person name="Mavromatis K."/>
            <person name="Mikhailova N."/>
            <person name="Pati A."/>
            <person name="Chen A."/>
            <person name="Palaniappan K."/>
            <person name="Hauser L."/>
            <person name="Chang Y.J."/>
            <person name="Jeffries C.D."/>
            <person name="Munk C."/>
            <person name="Kiss H."/>
            <person name="Chain P."/>
            <person name="Han C."/>
            <person name="Brettin T."/>
            <person name="Detter J.C."/>
            <person name="Schuler E."/>
            <person name="Goker M."/>
            <person name="Rohde M."/>
            <person name="Bristow J."/>
            <person name="Eisen J.A."/>
            <person name="Markowitz V."/>
            <person name="Hugenholtz P."/>
            <person name="Kyrpides N.C."/>
            <person name="Klenk H.P."/>
        </authorList>
    </citation>
    <scope>NUCLEOTIDE SEQUENCE [LARGE SCALE GENOMIC DNA]</scope>
    <source>
        <strain evidence="6">ATCC 49802 / DSM 20745 / S 6022</strain>
    </source>
</reference>
<comment type="cofactor">
    <cofactor evidence="4">
        <name>Mg(2+)</name>
        <dbReference type="ChEBI" id="CHEBI:18420"/>
    </cofactor>
    <text evidence="4">Divalent metal ions. Mg(2+) is the most effective.</text>
</comment>
<comment type="similarity">
    <text evidence="1">Belongs to the HAD-like hydrolase superfamily.</text>
</comment>
<evidence type="ECO:0000256" key="3">
    <source>
        <dbReference type="PIRSR" id="PIRSR000915-2"/>
    </source>
</evidence>
<dbReference type="HOGENOM" id="CLU_043473_1_2_0"/>
<feature type="binding site" evidence="4">
    <location>
        <position position="23"/>
    </location>
    <ligand>
        <name>Mg(2+)</name>
        <dbReference type="ChEBI" id="CHEBI:18420"/>
    </ligand>
</feature>
<feature type="binding site" evidence="3">
    <location>
        <position position="194"/>
    </location>
    <ligand>
        <name>substrate</name>
    </ligand>
</feature>
<dbReference type="PIRSF" id="PIRSF000915">
    <property type="entry name" value="PGP-type_phosphatase"/>
    <property type="match status" value="1"/>
</dbReference>
<feature type="binding site" evidence="4">
    <location>
        <position position="21"/>
    </location>
    <ligand>
        <name>Mg(2+)</name>
        <dbReference type="ChEBI" id="CHEBI:18420"/>
    </ligand>
</feature>